<evidence type="ECO:0000256" key="1">
    <source>
        <dbReference type="ARBA" id="ARBA00004651"/>
    </source>
</evidence>
<dbReference type="PANTHER" id="PTHR32309">
    <property type="entry name" value="TYROSINE-PROTEIN KINASE"/>
    <property type="match status" value="1"/>
</dbReference>
<keyword evidence="4 6" id="KW-1133">Transmembrane helix</keyword>
<gene>
    <name evidence="8" type="ORF">DZC75_15180</name>
</gene>
<evidence type="ECO:0000256" key="2">
    <source>
        <dbReference type="ARBA" id="ARBA00022475"/>
    </source>
</evidence>
<evidence type="ECO:0000256" key="5">
    <source>
        <dbReference type="ARBA" id="ARBA00023136"/>
    </source>
</evidence>
<evidence type="ECO:0000313" key="8">
    <source>
        <dbReference type="EMBL" id="AXO89279.1"/>
    </source>
</evidence>
<keyword evidence="9" id="KW-1185">Reference proteome</keyword>
<feature type="transmembrane region" description="Helical" evidence="6">
    <location>
        <begin position="40"/>
        <end position="64"/>
    </location>
</feature>
<evidence type="ECO:0000256" key="4">
    <source>
        <dbReference type="ARBA" id="ARBA00022989"/>
    </source>
</evidence>
<keyword evidence="3 6" id="KW-0812">Transmembrane</keyword>
<proteinExistence type="predicted"/>
<feature type="domain" description="Polysaccharide chain length determinant N-terminal" evidence="7">
    <location>
        <begin position="25"/>
        <end position="89"/>
    </location>
</feature>
<dbReference type="AlphaFoldDB" id="A0AAI8PC26"/>
<dbReference type="PANTHER" id="PTHR32309:SF13">
    <property type="entry name" value="FERRIC ENTEROBACTIN TRANSPORT PROTEIN FEPE"/>
    <property type="match status" value="1"/>
</dbReference>
<organism evidence="8 9">
    <name type="scientific">Pseudomonas parafulva</name>
    <dbReference type="NCBI Taxonomy" id="157782"/>
    <lineage>
        <taxon>Bacteria</taxon>
        <taxon>Pseudomonadati</taxon>
        <taxon>Pseudomonadota</taxon>
        <taxon>Gammaproteobacteria</taxon>
        <taxon>Pseudomonadales</taxon>
        <taxon>Pseudomonadaceae</taxon>
        <taxon>Pseudomonas</taxon>
    </lineage>
</organism>
<keyword evidence="2" id="KW-1003">Cell membrane</keyword>
<dbReference type="GO" id="GO:0004713">
    <property type="term" value="F:protein tyrosine kinase activity"/>
    <property type="evidence" value="ECO:0007669"/>
    <property type="project" value="TreeGrafter"/>
</dbReference>
<dbReference type="Gene3D" id="3.30.1890.10">
    <property type="entry name" value="FepE-like"/>
    <property type="match status" value="2"/>
</dbReference>
<dbReference type="Pfam" id="PF02706">
    <property type="entry name" value="Wzz"/>
    <property type="match status" value="1"/>
</dbReference>
<accession>A0AAI8PC26</accession>
<evidence type="ECO:0000256" key="3">
    <source>
        <dbReference type="ARBA" id="ARBA00022692"/>
    </source>
</evidence>
<dbReference type="InterPro" id="IPR003856">
    <property type="entry name" value="LPS_length_determ_N"/>
</dbReference>
<evidence type="ECO:0000259" key="7">
    <source>
        <dbReference type="Pfam" id="PF02706"/>
    </source>
</evidence>
<keyword evidence="5 6" id="KW-0472">Membrane</keyword>
<reference evidence="8 9" key="1">
    <citation type="submission" date="2018-08" db="EMBL/GenBank/DDBJ databases">
        <authorList>
            <person name="Lee Y."/>
            <person name="Kakembo D."/>
        </authorList>
    </citation>
    <scope>NUCLEOTIDE SEQUENCE [LARGE SCALE GENOMIC DNA]</scope>
    <source>
        <strain evidence="8 9">JBCS1880</strain>
    </source>
</reference>
<evidence type="ECO:0000256" key="6">
    <source>
        <dbReference type="SAM" id="Phobius"/>
    </source>
</evidence>
<feature type="transmembrane region" description="Helical" evidence="6">
    <location>
        <begin position="404"/>
        <end position="423"/>
    </location>
</feature>
<dbReference type="SUPFAM" id="SSF160355">
    <property type="entry name" value="Bacterial polysaccharide co-polymerase-like"/>
    <property type="match status" value="2"/>
</dbReference>
<name>A0AAI8PC26_9PSED</name>
<dbReference type="GO" id="GO:0005886">
    <property type="term" value="C:plasma membrane"/>
    <property type="evidence" value="ECO:0007669"/>
    <property type="project" value="UniProtKB-SubCell"/>
</dbReference>
<comment type="subcellular location">
    <subcellularLocation>
        <location evidence="1">Cell membrane</location>
        <topology evidence="1">Multi-pass membrane protein</topology>
    </subcellularLocation>
</comment>
<protein>
    <submittedName>
        <fullName evidence="8">Chain-length determining protein</fullName>
    </submittedName>
</protein>
<dbReference type="Proteomes" id="UP000258127">
    <property type="component" value="Chromosome"/>
</dbReference>
<sequence>MTLIPCRQNTVNIDSRGAYASASSEIDLAAIFRTLWRRRLLIIAVAGACALVGLALAFIVPPVYEVSTTLRPVELNQLDALNRSKIYTLPPSEALKRVGARLDSYDARLAFFRSRPDLIAAYRDEGQSTEQAFQEFNNTALTLAVADAKKADLLSEFVALKMRYEKTVDGAAVLNDFVDYAVERERLQLSRDMQIILANRLVEVNAKLDSALSEYRAGNEGRIARLEEDDAVKRAQLNDELKALRVQLKLQREARLAELDEAIAIATSLGLKKPSTPSRMAEETAGNGNIINTEVNGRPAPLYFMGTDVLLAERAALRKRTSDDFVEPRIGQIRKELILLSNNRSVEAIKSRGNDQAFLEGIEALRVERARLQAIDTKLQGLSLVSVDQRAVASNKPIKPRKGIWVGVGLIIGLLIGVVAVLMRAAMSNPPRQAQTLHVTATPSPVLPDELGRRNGVLVTDA</sequence>
<dbReference type="InterPro" id="IPR050445">
    <property type="entry name" value="Bact_polysacc_biosynth/exp"/>
</dbReference>
<evidence type="ECO:0000313" key="9">
    <source>
        <dbReference type="Proteomes" id="UP000258127"/>
    </source>
</evidence>
<dbReference type="EMBL" id="CP031641">
    <property type="protein sequence ID" value="AXO89279.1"/>
    <property type="molecule type" value="Genomic_DNA"/>
</dbReference>